<dbReference type="EC" id="2.5.1.17" evidence="4"/>
<dbReference type="InterPro" id="IPR029499">
    <property type="entry name" value="PduO-typ"/>
</dbReference>
<keyword evidence="1 4" id="KW-0808">Transferase</keyword>
<dbReference type="SUPFAM" id="SSF89028">
    <property type="entry name" value="Cobalamin adenosyltransferase-like"/>
    <property type="match status" value="1"/>
</dbReference>
<reference evidence="7" key="2">
    <citation type="journal article" date="2021" name="Microbiome">
        <title>Successional dynamics and alternative stable states in a saline activated sludge microbial community over 9 years.</title>
        <authorList>
            <person name="Wang Y."/>
            <person name="Ye J."/>
            <person name="Ju F."/>
            <person name="Liu L."/>
            <person name="Boyd J.A."/>
            <person name="Deng Y."/>
            <person name="Parks D.H."/>
            <person name="Jiang X."/>
            <person name="Yin X."/>
            <person name="Woodcroft B.J."/>
            <person name="Tyson G.W."/>
            <person name="Hugenholtz P."/>
            <person name="Polz M.F."/>
            <person name="Zhang T."/>
        </authorList>
    </citation>
    <scope>NUCLEOTIDE SEQUENCE</scope>
    <source>
        <strain evidence="7">HKST-UBA02</strain>
    </source>
</reference>
<dbReference type="GO" id="GO:0005524">
    <property type="term" value="F:ATP binding"/>
    <property type="evidence" value="ECO:0007669"/>
    <property type="project" value="UniProtKB-UniRule"/>
</dbReference>
<evidence type="ECO:0000256" key="4">
    <source>
        <dbReference type="RuleBase" id="RU366026"/>
    </source>
</evidence>
<evidence type="ECO:0000313" key="7">
    <source>
        <dbReference type="EMBL" id="MCA9754364.1"/>
    </source>
</evidence>
<dbReference type="PANTHER" id="PTHR12213">
    <property type="entry name" value="CORRINOID ADENOSYLTRANSFERASE"/>
    <property type="match status" value="1"/>
</dbReference>
<dbReference type="AlphaFoldDB" id="A0A956NCB0"/>
<dbReference type="Proteomes" id="UP000739538">
    <property type="component" value="Unassembled WGS sequence"/>
</dbReference>
<dbReference type="EMBL" id="JAGQHS010000002">
    <property type="protein sequence ID" value="MCA9754364.1"/>
    <property type="molecule type" value="Genomic_DNA"/>
</dbReference>
<evidence type="ECO:0000256" key="2">
    <source>
        <dbReference type="ARBA" id="ARBA00022741"/>
    </source>
</evidence>
<comment type="pathway">
    <text evidence="4">Cofactor biosynthesis; adenosylcobalamin biosynthesis; adenosylcobalamin from cob(II)yrinate a,c-diamide: step 2/7.</text>
</comment>
<evidence type="ECO:0000256" key="5">
    <source>
        <dbReference type="SAM" id="MobiDB-lite"/>
    </source>
</evidence>
<feature type="domain" description="Cobalamin adenosyltransferase-like" evidence="6">
    <location>
        <begin position="4"/>
        <end position="165"/>
    </location>
</feature>
<evidence type="ECO:0000256" key="1">
    <source>
        <dbReference type="ARBA" id="ARBA00022679"/>
    </source>
</evidence>
<dbReference type="InterPro" id="IPR036451">
    <property type="entry name" value="CblAdoTrfase-like_sf"/>
</dbReference>
<comment type="catalytic activity">
    <reaction evidence="4">
        <text>2 cob(II)alamin + reduced [electron-transfer flavoprotein] + 2 ATP = 2 adenosylcob(III)alamin + 2 triphosphate + oxidized [electron-transfer flavoprotein] + 3 H(+)</text>
        <dbReference type="Rhea" id="RHEA:28671"/>
        <dbReference type="Rhea" id="RHEA-COMP:10685"/>
        <dbReference type="Rhea" id="RHEA-COMP:10686"/>
        <dbReference type="ChEBI" id="CHEBI:15378"/>
        <dbReference type="ChEBI" id="CHEBI:16304"/>
        <dbReference type="ChEBI" id="CHEBI:18036"/>
        <dbReference type="ChEBI" id="CHEBI:18408"/>
        <dbReference type="ChEBI" id="CHEBI:30616"/>
        <dbReference type="ChEBI" id="CHEBI:57692"/>
        <dbReference type="ChEBI" id="CHEBI:58307"/>
        <dbReference type="EC" id="2.5.1.17"/>
    </reaction>
</comment>
<dbReference type="PANTHER" id="PTHR12213:SF0">
    <property type="entry name" value="CORRINOID ADENOSYLTRANSFERASE MMAB"/>
    <property type="match status" value="1"/>
</dbReference>
<organism evidence="7 8">
    <name type="scientific">Eiseniibacteriota bacterium</name>
    <dbReference type="NCBI Taxonomy" id="2212470"/>
    <lineage>
        <taxon>Bacteria</taxon>
        <taxon>Candidatus Eiseniibacteriota</taxon>
    </lineage>
</organism>
<evidence type="ECO:0000256" key="3">
    <source>
        <dbReference type="ARBA" id="ARBA00022840"/>
    </source>
</evidence>
<keyword evidence="2 4" id="KW-0547">Nucleotide-binding</keyword>
<comment type="similarity">
    <text evidence="4">Belongs to the Cob(I)alamin adenosyltransferase family.</text>
</comment>
<dbReference type="InterPro" id="IPR016030">
    <property type="entry name" value="CblAdoTrfase-like"/>
</dbReference>
<proteinExistence type="inferred from homology"/>
<gene>
    <name evidence="7" type="ORF">KDA27_01070</name>
</gene>
<reference evidence="7" key="1">
    <citation type="submission" date="2020-04" db="EMBL/GenBank/DDBJ databases">
        <authorList>
            <person name="Zhang T."/>
        </authorList>
    </citation>
    <scope>NUCLEOTIDE SEQUENCE</scope>
    <source>
        <strain evidence="7">HKST-UBA02</strain>
    </source>
</reference>
<accession>A0A956NCB0</accession>
<keyword evidence="4" id="KW-0169">Cobalamin biosynthesis</keyword>
<evidence type="ECO:0000259" key="6">
    <source>
        <dbReference type="Pfam" id="PF01923"/>
    </source>
</evidence>
<dbReference type="GO" id="GO:0008817">
    <property type="term" value="F:corrinoid adenosyltransferase activity"/>
    <property type="evidence" value="ECO:0007669"/>
    <property type="project" value="UniProtKB-UniRule"/>
</dbReference>
<protein>
    <recommendedName>
        <fullName evidence="4">Corrinoid adenosyltransferase</fullName>
        <ecNumber evidence="4">2.5.1.17</ecNumber>
    </recommendedName>
    <alternativeName>
        <fullName evidence="4">Cob(II)alamin adenosyltransferase</fullName>
    </alternativeName>
    <alternativeName>
        <fullName evidence="4">Cob(II)yrinic acid a,c-diamide adenosyltransferase</fullName>
    </alternativeName>
    <alternativeName>
        <fullName evidence="4">Cobinamide/cobalamin adenosyltransferase</fullName>
    </alternativeName>
</protein>
<sequence length="192" mass="20854">MSKIYTKAGDHGDTGYLGAGRIRKDSPRVRALGALDETNSALGVVLATEGLPESIRETIRRIQNDLFEAGAAAASQTPDFAAALLEAETTWLESEIDRLEATIPPLDRFILPGGSAAGAQLHWARTVCRRSEREVVTAFVDEQGREPLLRFVNRLSDALFVIARASNHALGRPETTWESRGKSHGTSEEGQT</sequence>
<dbReference type="GO" id="GO:0009236">
    <property type="term" value="P:cobalamin biosynthetic process"/>
    <property type="evidence" value="ECO:0007669"/>
    <property type="project" value="UniProtKB-UniRule"/>
</dbReference>
<dbReference type="NCBIfam" id="TIGR00636">
    <property type="entry name" value="PduO_Nterm"/>
    <property type="match status" value="1"/>
</dbReference>
<dbReference type="Gene3D" id="1.20.1200.10">
    <property type="entry name" value="Cobalamin adenosyltransferase-like"/>
    <property type="match status" value="1"/>
</dbReference>
<comment type="caution">
    <text evidence="7">The sequence shown here is derived from an EMBL/GenBank/DDBJ whole genome shotgun (WGS) entry which is preliminary data.</text>
</comment>
<dbReference type="Pfam" id="PF01923">
    <property type="entry name" value="Cob_adeno_trans"/>
    <property type="match status" value="1"/>
</dbReference>
<keyword evidence="3 4" id="KW-0067">ATP-binding</keyword>
<evidence type="ECO:0000313" key="8">
    <source>
        <dbReference type="Proteomes" id="UP000739538"/>
    </source>
</evidence>
<name>A0A956NCB0_UNCEI</name>
<feature type="compositionally biased region" description="Basic and acidic residues" evidence="5">
    <location>
        <begin position="175"/>
        <end position="192"/>
    </location>
</feature>
<comment type="catalytic activity">
    <reaction evidence="4">
        <text>2 cob(II)yrinate a,c diamide + reduced [electron-transfer flavoprotein] + 2 ATP = 2 adenosylcob(III)yrinate a,c-diamide + 2 triphosphate + oxidized [electron-transfer flavoprotein] + 3 H(+)</text>
        <dbReference type="Rhea" id="RHEA:11528"/>
        <dbReference type="Rhea" id="RHEA-COMP:10685"/>
        <dbReference type="Rhea" id="RHEA-COMP:10686"/>
        <dbReference type="ChEBI" id="CHEBI:15378"/>
        <dbReference type="ChEBI" id="CHEBI:18036"/>
        <dbReference type="ChEBI" id="CHEBI:30616"/>
        <dbReference type="ChEBI" id="CHEBI:57692"/>
        <dbReference type="ChEBI" id="CHEBI:58307"/>
        <dbReference type="ChEBI" id="CHEBI:58503"/>
        <dbReference type="ChEBI" id="CHEBI:58537"/>
        <dbReference type="EC" id="2.5.1.17"/>
    </reaction>
</comment>
<feature type="region of interest" description="Disordered" evidence="5">
    <location>
        <begin position="172"/>
        <end position="192"/>
    </location>
</feature>